<comment type="similarity">
    <text evidence="1 4">Belongs to the synembryn family.</text>
</comment>
<dbReference type="GO" id="GO:0005737">
    <property type="term" value="C:cytoplasm"/>
    <property type="evidence" value="ECO:0007669"/>
    <property type="project" value="UniProtKB-SubCell"/>
</dbReference>
<dbReference type="InterPro" id="IPR016024">
    <property type="entry name" value="ARM-type_fold"/>
</dbReference>
<evidence type="ECO:0000256" key="2">
    <source>
        <dbReference type="ARBA" id="ARBA00022658"/>
    </source>
</evidence>
<evidence type="ECO:0000256" key="1">
    <source>
        <dbReference type="ARBA" id="ARBA00009049"/>
    </source>
</evidence>
<keyword evidence="4" id="KW-0963">Cytoplasm</keyword>
<gene>
    <name evidence="6" type="primary">ric8a_2</name>
    <name evidence="6" type="ORF">EYF80_049163</name>
</gene>
<keyword evidence="3" id="KW-0143">Chaperone</keyword>
<dbReference type="GO" id="GO:0001965">
    <property type="term" value="F:G-protein alpha-subunit binding"/>
    <property type="evidence" value="ECO:0007669"/>
    <property type="project" value="UniProtKB-UniRule"/>
</dbReference>
<dbReference type="Proteomes" id="UP000314294">
    <property type="component" value="Unassembled WGS sequence"/>
</dbReference>
<reference evidence="6 7" key="1">
    <citation type="submission" date="2019-03" db="EMBL/GenBank/DDBJ databases">
        <title>First draft genome of Liparis tanakae, snailfish: a comprehensive survey of snailfish specific genes.</title>
        <authorList>
            <person name="Kim W."/>
            <person name="Song I."/>
            <person name="Jeong J.-H."/>
            <person name="Kim D."/>
            <person name="Kim S."/>
            <person name="Ryu S."/>
            <person name="Song J.Y."/>
            <person name="Lee S.K."/>
        </authorList>
    </citation>
    <scope>NUCLEOTIDE SEQUENCE [LARGE SCALE GENOMIC DNA]</scope>
    <source>
        <tissue evidence="6">Muscle</tissue>
    </source>
</reference>
<comment type="caution">
    <text evidence="6">The sequence shown here is derived from an EMBL/GenBank/DDBJ whole genome shotgun (WGS) entry which is preliminary data.</text>
</comment>
<keyword evidence="7" id="KW-1185">Reference proteome</keyword>
<protein>
    <recommendedName>
        <fullName evidence="4">Synembryn</fullName>
    </recommendedName>
    <alternativeName>
        <fullName evidence="4">Protein Ric-8</fullName>
    </alternativeName>
</protein>
<comment type="function">
    <text evidence="4">Chaperone that specifically binds and folds nascent G alpha proteins prior to G protein heterotrimer formation. Also acts as a guanine nucleotide exchange factor (GEF) for G alpha proteins by stimulating exchange of bound GDP for free GTP.</text>
</comment>
<organism evidence="6 7">
    <name type="scientific">Liparis tanakae</name>
    <name type="common">Tanaka's snailfish</name>
    <dbReference type="NCBI Taxonomy" id="230148"/>
    <lineage>
        <taxon>Eukaryota</taxon>
        <taxon>Metazoa</taxon>
        <taxon>Chordata</taxon>
        <taxon>Craniata</taxon>
        <taxon>Vertebrata</taxon>
        <taxon>Euteleostomi</taxon>
        <taxon>Actinopterygii</taxon>
        <taxon>Neopterygii</taxon>
        <taxon>Teleostei</taxon>
        <taxon>Neoteleostei</taxon>
        <taxon>Acanthomorphata</taxon>
        <taxon>Eupercaria</taxon>
        <taxon>Perciformes</taxon>
        <taxon>Cottioidei</taxon>
        <taxon>Cottales</taxon>
        <taxon>Liparidae</taxon>
        <taxon>Liparis</taxon>
    </lineage>
</organism>
<dbReference type="OrthoDB" id="5585685at2759"/>
<evidence type="ECO:0000313" key="7">
    <source>
        <dbReference type="Proteomes" id="UP000314294"/>
    </source>
</evidence>
<accession>A0A4Z2FHM7</accession>
<dbReference type="SUPFAM" id="SSF48371">
    <property type="entry name" value="ARM repeat"/>
    <property type="match status" value="1"/>
</dbReference>
<evidence type="ECO:0000256" key="4">
    <source>
        <dbReference type="RuleBase" id="RU369048"/>
    </source>
</evidence>
<comment type="subcellular location">
    <subcellularLocation>
        <location evidence="4">Cytoplasm</location>
    </subcellularLocation>
</comment>
<dbReference type="Pfam" id="PF10165">
    <property type="entry name" value="Ric8"/>
    <property type="match status" value="1"/>
</dbReference>
<feature type="region of interest" description="Disordered" evidence="5">
    <location>
        <begin position="69"/>
        <end position="97"/>
    </location>
</feature>
<evidence type="ECO:0000313" key="6">
    <source>
        <dbReference type="EMBL" id="TNN40669.1"/>
    </source>
</evidence>
<dbReference type="PANTHER" id="PTHR12425:SF4">
    <property type="entry name" value="SYNEMBRYN-A"/>
    <property type="match status" value="1"/>
</dbReference>
<name>A0A4Z2FHM7_9TELE</name>
<comment type="subunit">
    <text evidence="4">Interacts with some GDP-bound G alpha proteins. Does not interact with G-alpha proteins when they are in complex with subunits beta and gamma.</text>
</comment>
<feature type="compositionally biased region" description="Basic and acidic residues" evidence="5">
    <location>
        <begin position="80"/>
        <end position="92"/>
    </location>
</feature>
<dbReference type="GO" id="GO:0005886">
    <property type="term" value="C:plasma membrane"/>
    <property type="evidence" value="ECO:0007669"/>
    <property type="project" value="TreeGrafter"/>
</dbReference>
<dbReference type="GO" id="GO:0007186">
    <property type="term" value="P:G protein-coupled receptor signaling pathway"/>
    <property type="evidence" value="ECO:0007669"/>
    <property type="project" value="TreeGrafter"/>
</dbReference>
<dbReference type="GO" id="GO:0005085">
    <property type="term" value="F:guanyl-nucleotide exchange factor activity"/>
    <property type="evidence" value="ECO:0007669"/>
    <property type="project" value="UniProtKB-UniRule"/>
</dbReference>
<keyword evidence="2 4" id="KW-0344">Guanine-nucleotide releasing factor</keyword>
<dbReference type="EMBL" id="SRLO01001169">
    <property type="protein sequence ID" value="TNN40669.1"/>
    <property type="molecule type" value="Genomic_DNA"/>
</dbReference>
<evidence type="ECO:0000256" key="3">
    <source>
        <dbReference type="ARBA" id="ARBA00023186"/>
    </source>
</evidence>
<dbReference type="InterPro" id="IPR019318">
    <property type="entry name" value="Gua_nucleotide_exch_fac_Ric8"/>
</dbReference>
<evidence type="ECO:0000256" key="5">
    <source>
        <dbReference type="SAM" id="MobiDB-lite"/>
    </source>
</evidence>
<dbReference type="AlphaFoldDB" id="A0A4Z2FHM7"/>
<dbReference type="PANTHER" id="PTHR12425">
    <property type="entry name" value="SYNEMBRYN"/>
    <property type="match status" value="1"/>
</dbReference>
<proteinExistence type="inferred from homology"/>
<sequence length="254" mass="27894">MQLLGGLVLGFLNKELQPSCQLACLETVRILSRDKHGLEPFISRSAMSTLARYAGFAVVNAAAPVHSPEGQVEGVDGELEQAKEVPSEDVKEASPPSENCDQEVIVESLKSISNILLHNETGQAVAADLQLIKGVAERLKQCHDPTWTHEVRFFDLRITFLLTALKMEARAQLVQELHGLSLLGNQLDATLGVCWPDTLETARAGLEDVPPEQLPPLSRQQTELAMEILKILFNITFDTNRRKVDEVLKIIGGA</sequence>